<accession>A0A6F8PVQ5</accession>
<evidence type="ECO:0000313" key="7">
    <source>
        <dbReference type="Proteomes" id="UP000501726"/>
    </source>
</evidence>
<feature type="binding site" evidence="4">
    <location>
        <begin position="110"/>
        <end position="115"/>
    </location>
    <ligand>
        <name>dCTP</name>
        <dbReference type="ChEBI" id="CHEBI:61481"/>
    </ligand>
</feature>
<sequence length="211" mass="23310">MKLSDRDIKKHLNAGKIAISPTPDDSKIKGISVDLRLDNKFRVFNDHTAPYIDLSGPRDDVQKIMDTVMGDEIEIAEGAAFFLHPGELALAATYESVSIPDNLVGWLDGRSSLARLGLMVHVTAHRIDPGWEGQIVLEIFNSGKLPLALRPGMDICAINFETLSSPSEQPYNKRLDAKYRNQKGPTASRINQDQKESAQYAISPQLDLLGE</sequence>
<name>A0A6F8PVQ5_9GAMM</name>
<dbReference type="EC" id="3.5.4.13" evidence="4"/>
<dbReference type="InterPro" id="IPR036157">
    <property type="entry name" value="dUTPase-like_sf"/>
</dbReference>
<feature type="binding site" evidence="4">
    <location>
        <position position="178"/>
    </location>
    <ligand>
        <name>dCTP</name>
        <dbReference type="ChEBI" id="CHEBI:61481"/>
    </ligand>
</feature>
<comment type="pathway">
    <text evidence="4">Pyrimidine metabolism; dUMP biosynthesis; dUMP from dCTP (dUTP route): step 1/2.</text>
</comment>
<dbReference type="Gene3D" id="2.70.40.10">
    <property type="match status" value="1"/>
</dbReference>
<keyword evidence="3 4" id="KW-0546">Nucleotide metabolism</keyword>
<dbReference type="PANTHER" id="PTHR42680:SF3">
    <property type="entry name" value="DCTP DEAMINASE"/>
    <property type="match status" value="1"/>
</dbReference>
<comment type="caution">
    <text evidence="4">Lacks conserved residue(s) required for the propagation of feature annotation.</text>
</comment>
<keyword evidence="1 4" id="KW-0547">Nucleotide-binding</keyword>
<evidence type="ECO:0000256" key="4">
    <source>
        <dbReference type="HAMAP-Rule" id="MF_00146"/>
    </source>
</evidence>
<dbReference type="GO" id="GO:0006229">
    <property type="term" value="P:dUTP biosynthetic process"/>
    <property type="evidence" value="ECO:0007669"/>
    <property type="project" value="UniProtKB-UniRule"/>
</dbReference>
<dbReference type="FunFam" id="2.70.40.10:FF:000003">
    <property type="entry name" value="dCTP deaminase"/>
    <property type="match status" value="1"/>
</dbReference>
<dbReference type="GO" id="GO:0000166">
    <property type="term" value="F:nucleotide binding"/>
    <property type="evidence" value="ECO:0007669"/>
    <property type="project" value="UniProtKB-KW"/>
</dbReference>
<dbReference type="InterPro" id="IPR033704">
    <property type="entry name" value="dUTPase_trimeric"/>
</dbReference>
<proteinExistence type="inferred from homology"/>
<dbReference type="CDD" id="cd07557">
    <property type="entry name" value="trimeric_dUTPase"/>
    <property type="match status" value="1"/>
</dbReference>
<feature type="binding site" evidence="4">
    <location>
        <position position="128"/>
    </location>
    <ligand>
        <name>dCTP</name>
        <dbReference type="ChEBI" id="CHEBI:61481"/>
    </ligand>
</feature>
<dbReference type="KEGG" id="tse:THMIRHAS_15960"/>
<evidence type="ECO:0000256" key="3">
    <source>
        <dbReference type="ARBA" id="ARBA00023080"/>
    </source>
</evidence>
<gene>
    <name evidence="4 6" type="primary">dcd</name>
    <name evidence="6" type="ORF">THMIRHAS_15960</name>
</gene>
<dbReference type="GO" id="GO:0015949">
    <property type="term" value="P:nucleobase-containing small molecule interconversion"/>
    <property type="evidence" value="ECO:0007669"/>
    <property type="project" value="TreeGrafter"/>
</dbReference>
<dbReference type="NCBIfam" id="TIGR02274">
    <property type="entry name" value="dCTP_deam"/>
    <property type="match status" value="1"/>
</dbReference>
<dbReference type="AlphaFoldDB" id="A0A6F8PVQ5"/>
<keyword evidence="2 4" id="KW-0378">Hydrolase</keyword>
<evidence type="ECO:0000256" key="1">
    <source>
        <dbReference type="ARBA" id="ARBA00022741"/>
    </source>
</evidence>
<feature type="binding site" evidence="4">
    <location>
        <position position="171"/>
    </location>
    <ligand>
        <name>dCTP</name>
        <dbReference type="ChEBI" id="CHEBI:61481"/>
    </ligand>
</feature>
<organism evidence="6 7">
    <name type="scientific">Thiosulfatimonas sediminis</name>
    <dbReference type="NCBI Taxonomy" id="2675054"/>
    <lineage>
        <taxon>Bacteria</taxon>
        <taxon>Pseudomonadati</taxon>
        <taxon>Pseudomonadota</taxon>
        <taxon>Gammaproteobacteria</taxon>
        <taxon>Thiotrichales</taxon>
        <taxon>Piscirickettsiaceae</taxon>
        <taxon>Thiosulfatimonas</taxon>
    </lineage>
</organism>
<dbReference type="EMBL" id="AP021889">
    <property type="protein sequence ID" value="BBP46223.1"/>
    <property type="molecule type" value="Genomic_DNA"/>
</dbReference>
<protein>
    <recommendedName>
        <fullName evidence="4">dCTP deaminase</fullName>
        <ecNumber evidence="4">3.5.4.13</ecNumber>
    </recommendedName>
    <alternativeName>
        <fullName evidence="4">Deoxycytidine triphosphate deaminase</fullName>
    </alternativeName>
</protein>
<dbReference type="UniPathway" id="UPA00610">
    <property type="reaction ID" value="UER00665"/>
</dbReference>
<dbReference type="HAMAP" id="MF_00146">
    <property type="entry name" value="dCTP_deaminase"/>
    <property type="match status" value="1"/>
</dbReference>
<evidence type="ECO:0000313" key="6">
    <source>
        <dbReference type="EMBL" id="BBP46223.1"/>
    </source>
</evidence>
<dbReference type="RefSeq" id="WP_173272611.1">
    <property type="nucleotide sequence ID" value="NZ_AP021889.1"/>
</dbReference>
<keyword evidence="7" id="KW-1185">Reference proteome</keyword>
<feature type="active site" description="Proton donor/acceptor" evidence="4">
    <location>
        <position position="138"/>
    </location>
</feature>
<feature type="binding site" evidence="4">
    <location>
        <position position="182"/>
    </location>
    <ligand>
        <name>dCTP</name>
        <dbReference type="ChEBI" id="CHEBI:61481"/>
    </ligand>
</feature>
<evidence type="ECO:0000256" key="5">
    <source>
        <dbReference type="SAM" id="MobiDB-lite"/>
    </source>
</evidence>
<reference evidence="7" key="1">
    <citation type="submission" date="2019-11" db="EMBL/GenBank/DDBJ databases">
        <title>Isolation and characterization of two novel species in the genus Thiomicrorhabdus.</title>
        <authorList>
            <person name="Mochizuki J."/>
            <person name="Kojima H."/>
            <person name="Fukui M."/>
        </authorList>
    </citation>
    <scope>NUCLEOTIDE SEQUENCE [LARGE SCALE GENOMIC DNA]</scope>
    <source>
        <strain evidence="7">aks77</strain>
    </source>
</reference>
<dbReference type="SUPFAM" id="SSF51283">
    <property type="entry name" value="dUTPase-like"/>
    <property type="match status" value="1"/>
</dbReference>
<comment type="similarity">
    <text evidence="4">Belongs to the dCTP deaminase family.</text>
</comment>
<dbReference type="GO" id="GO:0006226">
    <property type="term" value="P:dUMP biosynthetic process"/>
    <property type="evidence" value="ECO:0007669"/>
    <property type="project" value="UniProtKB-UniPathway"/>
</dbReference>
<dbReference type="Pfam" id="PF22769">
    <property type="entry name" value="DCD"/>
    <property type="match status" value="1"/>
</dbReference>
<dbReference type="InterPro" id="IPR011962">
    <property type="entry name" value="dCTP_deaminase"/>
</dbReference>
<comment type="function">
    <text evidence="4">Catalyzes the deamination of dCTP to dUTP.</text>
</comment>
<feature type="region of interest" description="Disordered" evidence="5">
    <location>
        <begin position="169"/>
        <end position="197"/>
    </location>
</feature>
<dbReference type="GO" id="GO:0008829">
    <property type="term" value="F:dCTP deaminase activity"/>
    <property type="evidence" value="ECO:0007669"/>
    <property type="project" value="UniProtKB-UniRule"/>
</dbReference>
<comment type="subunit">
    <text evidence="4">Homotrimer.</text>
</comment>
<dbReference type="Proteomes" id="UP000501726">
    <property type="component" value="Chromosome"/>
</dbReference>
<feature type="binding site" evidence="4">
    <location>
        <begin position="136"/>
        <end position="138"/>
    </location>
    <ligand>
        <name>dCTP</name>
        <dbReference type="ChEBI" id="CHEBI:61481"/>
    </ligand>
</feature>
<comment type="catalytic activity">
    <reaction evidence="4">
        <text>dCTP + H2O + H(+) = dUTP + NH4(+)</text>
        <dbReference type="Rhea" id="RHEA:22680"/>
        <dbReference type="ChEBI" id="CHEBI:15377"/>
        <dbReference type="ChEBI" id="CHEBI:15378"/>
        <dbReference type="ChEBI" id="CHEBI:28938"/>
        <dbReference type="ChEBI" id="CHEBI:61481"/>
        <dbReference type="ChEBI" id="CHEBI:61555"/>
        <dbReference type="EC" id="3.5.4.13"/>
    </reaction>
</comment>
<evidence type="ECO:0000256" key="2">
    <source>
        <dbReference type="ARBA" id="ARBA00022801"/>
    </source>
</evidence>
<dbReference type="PANTHER" id="PTHR42680">
    <property type="entry name" value="DCTP DEAMINASE"/>
    <property type="match status" value="1"/>
</dbReference>